<gene>
    <name evidence="1" type="ORF">ACFQ4H_19515</name>
</gene>
<proteinExistence type="predicted"/>
<name>A0ABW3YJ03_9ACTN</name>
<evidence type="ECO:0000313" key="2">
    <source>
        <dbReference type="Proteomes" id="UP001597260"/>
    </source>
</evidence>
<accession>A0ABW3YJ03</accession>
<sequence>MAKKTAPAATPTTTVTTASVAIPEAVVRTMIVCVSDELTQVLDSTRQLERHLGVSGTSCPRYWASPAIYPWQRRQLIDLRKAKTGPRYCAGGPIRLLDLAGMRHGAYVGASVRHAHWARVVAGTKAATPWPNFLQEHLSDPSAYPMDTATAEFNRQPRVQAMRMYNAATYGPGHLDLGDLEMFQAGASAYANYHALWALCTDAFLTEAGDRLQPASAFFADRITYLERAARYLDSLDASQRLFAVTLHHS</sequence>
<dbReference type="EMBL" id="JBHTMP010000029">
    <property type="protein sequence ID" value="MFD1323279.1"/>
    <property type="molecule type" value="Genomic_DNA"/>
</dbReference>
<dbReference type="RefSeq" id="WP_377572431.1">
    <property type="nucleotide sequence ID" value="NZ_JBHTMP010000029.1"/>
</dbReference>
<comment type="caution">
    <text evidence="1">The sequence shown here is derived from an EMBL/GenBank/DDBJ whole genome shotgun (WGS) entry which is preliminary data.</text>
</comment>
<evidence type="ECO:0000313" key="1">
    <source>
        <dbReference type="EMBL" id="MFD1323279.1"/>
    </source>
</evidence>
<organism evidence="1 2">
    <name type="scientific">Micromonospora sonneratiae</name>
    <dbReference type="NCBI Taxonomy" id="1184706"/>
    <lineage>
        <taxon>Bacteria</taxon>
        <taxon>Bacillati</taxon>
        <taxon>Actinomycetota</taxon>
        <taxon>Actinomycetes</taxon>
        <taxon>Micromonosporales</taxon>
        <taxon>Micromonosporaceae</taxon>
        <taxon>Micromonospora</taxon>
    </lineage>
</organism>
<dbReference type="Proteomes" id="UP001597260">
    <property type="component" value="Unassembled WGS sequence"/>
</dbReference>
<keyword evidence="2" id="KW-1185">Reference proteome</keyword>
<reference evidence="2" key="1">
    <citation type="journal article" date="2019" name="Int. J. Syst. Evol. Microbiol.">
        <title>The Global Catalogue of Microorganisms (GCM) 10K type strain sequencing project: providing services to taxonomists for standard genome sequencing and annotation.</title>
        <authorList>
            <consortium name="The Broad Institute Genomics Platform"/>
            <consortium name="The Broad Institute Genome Sequencing Center for Infectious Disease"/>
            <person name="Wu L."/>
            <person name="Ma J."/>
        </authorList>
    </citation>
    <scope>NUCLEOTIDE SEQUENCE [LARGE SCALE GENOMIC DNA]</scope>
    <source>
        <strain evidence="2">JCM 31037</strain>
    </source>
</reference>
<protein>
    <submittedName>
        <fullName evidence="1">Uncharacterized protein</fullName>
    </submittedName>
</protein>